<accession>A0AAF0BMD3</accession>
<dbReference type="Proteomes" id="UP001217500">
    <property type="component" value="Chromosome"/>
</dbReference>
<name>A0AAF0BMD3_9PROT</name>
<gene>
    <name evidence="1" type="ORF">PH603_01360</name>
</gene>
<protein>
    <submittedName>
        <fullName evidence="1">Uncharacterized protein</fullName>
    </submittedName>
</protein>
<dbReference type="RefSeq" id="WP_289504124.1">
    <property type="nucleotide sequence ID" value="NZ_CP116805.1"/>
</dbReference>
<organism evidence="1 2">
    <name type="scientific">Gimibacter soli</name>
    <dbReference type="NCBI Taxonomy" id="3024400"/>
    <lineage>
        <taxon>Bacteria</taxon>
        <taxon>Pseudomonadati</taxon>
        <taxon>Pseudomonadota</taxon>
        <taxon>Alphaproteobacteria</taxon>
        <taxon>Kordiimonadales</taxon>
        <taxon>Temperatibacteraceae</taxon>
        <taxon>Gimibacter</taxon>
    </lineage>
</organism>
<dbReference type="AlphaFoldDB" id="A0AAF0BMD3"/>
<dbReference type="EMBL" id="CP116805">
    <property type="protein sequence ID" value="WCL54405.1"/>
    <property type="molecule type" value="Genomic_DNA"/>
</dbReference>
<dbReference type="KEGG" id="gso:PH603_01360"/>
<evidence type="ECO:0000313" key="2">
    <source>
        <dbReference type="Proteomes" id="UP001217500"/>
    </source>
</evidence>
<sequence>MVAPYDDDSIEADDLIIRRIDPENHLVYDENLQTNRLSSQVFSPSSGGGMSVDIEKLITATGSMPEEYVVTPKWKGAVQFTAGAARDVELMVGLDPLDSNPCHGEVWGRFSRSQKRALMEASEWLVPLTGVEIDKRT</sequence>
<proteinExistence type="predicted"/>
<reference evidence="1" key="1">
    <citation type="submission" date="2023-01" db="EMBL/GenBank/DDBJ databases">
        <title>The genome sequence of Kordiimonadaceae bacterium 6D33.</title>
        <authorList>
            <person name="Liu Y."/>
        </authorList>
    </citation>
    <scope>NUCLEOTIDE SEQUENCE</scope>
    <source>
        <strain evidence="1">6D33</strain>
    </source>
</reference>
<keyword evidence="2" id="KW-1185">Reference proteome</keyword>
<evidence type="ECO:0000313" key="1">
    <source>
        <dbReference type="EMBL" id="WCL54405.1"/>
    </source>
</evidence>